<feature type="transmembrane region" description="Helical" evidence="6">
    <location>
        <begin position="38"/>
        <end position="58"/>
    </location>
</feature>
<sequence length="305" mass="34343">MTNKKSLDKGIIFALLTAIISGISIFYAKIAVVKISPLVLTTSRNLWVAFLFLVYFIFSKKLKNIKALKKNELINLTLVGLIGGALPFYLFFTGLSVIGAQTANFIHKSLFIWVSLLAYIFLKEKLNLNYWLAFILIFIANFFLMPFKFDFSRGELMVFSATLLWAAENILAKKILSRVSSETVGLFRMTVGSLILLLLLSINSQLNRLLAINNQQLVAIILGGSILFFYVYFWYKALKYAPASLVTLILTSSVVVGNILTGSFTNIRILPKEILYSTLTIIALISILTSFYTKHRISKSKIFNI</sequence>
<proteinExistence type="predicted"/>
<evidence type="ECO:0000256" key="5">
    <source>
        <dbReference type="ARBA" id="ARBA00023136"/>
    </source>
</evidence>
<dbReference type="InterPro" id="IPR050638">
    <property type="entry name" value="AA-Vitamin_Transporters"/>
</dbReference>
<dbReference type="SUPFAM" id="SSF103481">
    <property type="entry name" value="Multidrug resistance efflux transporter EmrE"/>
    <property type="match status" value="1"/>
</dbReference>
<feature type="transmembrane region" description="Helical" evidence="6">
    <location>
        <begin position="105"/>
        <end position="122"/>
    </location>
</feature>
<evidence type="ECO:0000256" key="6">
    <source>
        <dbReference type="SAM" id="Phobius"/>
    </source>
</evidence>
<comment type="caution">
    <text evidence="8">The sequence shown here is derived from an EMBL/GenBank/DDBJ whole genome shotgun (WGS) entry which is preliminary data.</text>
</comment>
<protein>
    <recommendedName>
        <fullName evidence="7">EamA domain-containing protein</fullName>
    </recommendedName>
</protein>
<dbReference type="GO" id="GO:0005886">
    <property type="term" value="C:plasma membrane"/>
    <property type="evidence" value="ECO:0007669"/>
    <property type="project" value="UniProtKB-SubCell"/>
</dbReference>
<feature type="transmembrane region" description="Helical" evidence="6">
    <location>
        <begin position="184"/>
        <end position="204"/>
    </location>
</feature>
<feature type="transmembrane region" description="Helical" evidence="6">
    <location>
        <begin position="129"/>
        <end position="149"/>
    </location>
</feature>
<feature type="transmembrane region" description="Helical" evidence="6">
    <location>
        <begin position="78"/>
        <end position="99"/>
    </location>
</feature>
<comment type="subcellular location">
    <subcellularLocation>
        <location evidence="1">Cell membrane</location>
        <topology evidence="1">Multi-pass membrane protein</topology>
    </subcellularLocation>
</comment>
<feature type="transmembrane region" description="Helical" evidence="6">
    <location>
        <begin position="12"/>
        <end position="32"/>
    </location>
</feature>
<dbReference type="PANTHER" id="PTHR32322:SF18">
    <property type="entry name" value="S-ADENOSYLMETHIONINE_S-ADENOSYLHOMOCYSTEINE TRANSPORTER"/>
    <property type="match status" value="1"/>
</dbReference>
<dbReference type="InterPro" id="IPR000620">
    <property type="entry name" value="EamA_dom"/>
</dbReference>
<feature type="transmembrane region" description="Helical" evidence="6">
    <location>
        <begin position="274"/>
        <end position="293"/>
    </location>
</feature>
<feature type="domain" description="EamA" evidence="7">
    <location>
        <begin position="153"/>
        <end position="288"/>
    </location>
</feature>
<dbReference type="AlphaFoldDB" id="A0A2M8GMH1"/>
<keyword evidence="3 6" id="KW-0812">Transmembrane</keyword>
<evidence type="ECO:0000256" key="3">
    <source>
        <dbReference type="ARBA" id="ARBA00022692"/>
    </source>
</evidence>
<accession>A0A2M8GMH1</accession>
<evidence type="ECO:0000256" key="1">
    <source>
        <dbReference type="ARBA" id="ARBA00004651"/>
    </source>
</evidence>
<keyword evidence="5 6" id="KW-0472">Membrane</keyword>
<keyword evidence="4 6" id="KW-1133">Transmembrane helix</keyword>
<gene>
    <name evidence="8" type="ORF">CO007_03065</name>
</gene>
<name>A0A2M8GMH1_9BACT</name>
<feature type="transmembrane region" description="Helical" evidence="6">
    <location>
        <begin position="155"/>
        <end position="172"/>
    </location>
</feature>
<evidence type="ECO:0000256" key="4">
    <source>
        <dbReference type="ARBA" id="ARBA00022989"/>
    </source>
</evidence>
<evidence type="ECO:0000259" key="7">
    <source>
        <dbReference type="Pfam" id="PF00892"/>
    </source>
</evidence>
<keyword evidence="2" id="KW-1003">Cell membrane</keyword>
<dbReference type="Pfam" id="PF00892">
    <property type="entry name" value="EamA"/>
    <property type="match status" value="2"/>
</dbReference>
<evidence type="ECO:0000313" key="9">
    <source>
        <dbReference type="Proteomes" id="UP000229370"/>
    </source>
</evidence>
<reference evidence="9" key="1">
    <citation type="submission" date="2017-09" db="EMBL/GenBank/DDBJ databases">
        <title>Depth-based differentiation of microbial function through sediment-hosted aquifers and enrichment of novel symbionts in the deep terrestrial subsurface.</title>
        <authorList>
            <person name="Probst A.J."/>
            <person name="Ladd B."/>
            <person name="Jarett J.K."/>
            <person name="Geller-Mcgrath D.E."/>
            <person name="Sieber C.M.K."/>
            <person name="Emerson J.B."/>
            <person name="Anantharaman K."/>
            <person name="Thomas B.C."/>
            <person name="Malmstrom R."/>
            <person name="Stieglmeier M."/>
            <person name="Klingl A."/>
            <person name="Woyke T."/>
            <person name="Ryan C.M."/>
            <person name="Banfield J.F."/>
        </authorList>
    </citation>
    <scope>NUCLEOTIDE SEQUENCE [LARGE SCALE GENOMIC DNA]</scope>
</reference>
<dbReference type="EMBL" id="PFQK01000052">
    <property type="protein sequence ID" value="PJC81763.1"/>
    <property type="molecule type" value="Genomic_DNA"/>
</dbReference>
<organism evidence="8 9">
    <name type="scientific">Candidatus Roizmanbacteria bacterium CG_4_8_14_3_um_filter_36_10</name>
    <dbReference type="NCBI Taxonomy" id="1974834"/>
    <lineage>
        <taxon>Bacteria</taxon>
        <taxon>Candidatus Roizmaniibacteriota</taxon>
    </lineage>
</organism>
<feature type="transmembrane region" description="Helical" evidence="6">
    <location>
        <begin position="216"/>
        <end position="235"/>
    </location>
</feature>
<dbReference type="PANTHER" id="PTHR32322">
    <property type="entry name" value="INNER MEMBRANE TRANSPORTER"/>
    <property type="match status" value="1"/>
</dbReference>
<dbReference type="Proteomes" id="UP000229370">
    <property type="component" value="Unassembled WGS sequence"/>
</dbReference>
<evidence type="ECO:0000256" key="2">
    <source>
        <dbReference type="ARBA" id="ARBA00022475"/>
    </source>
</evidence>
<feature type="transmembrane region" description="Helical" evidence="6">
    <location>
        <begin position="242"/>
        <end position="262"/>
    </location>
</feature>
<evidence type="ECO:0000313" key="8">
    <source>
        <dbReference type="EMBL" id="PJC81763.1"/>
    </source>
</evidence>
<dbReference type="InterPro" id="IPR037185">
    <property type="entry name" value="EmrE-like"/>
</dbReference>
<feature type="domain" description="EamA" evidence="7">
    <location>
        <begin position="9"/>
        <end position="144"/>
    </location>
</feature>